<keyword evidence="2" id="KW-1185">Reference proteome</keyword>
<organism evidence="1 2">
    <name type="scientific">Massilia norwichensis</name>
    <dbReference type="NCBI Taxonomy" id="1442366"/>
    <lineage>
        <taxon>Bacteria</taxon>
        <taxon>Pseudomonadati</taxon>
        <taxon>Pseudomonadota</taxon>
        <taxon>Betaproteobacteria</taxon>
        <taxon>Burkholderiales</taxon>
        <taxon>Oxalobacteraceae</taxon>
        <taxon>Telluria group</taxon>
        <taxon>Massilia</taxon>
    </lineage>
</organism>
<dbReference type="RefSeq" id="WP_258844556.1">
    <property type="nucleotide sequence ID" value="NZ_JANUGX010000005.1"/>
</dbReference>
<evidence type="ECO:0008006" key="3">
    <source>
        <dbReference type="Google" id="ProtNLM"/>
    </source>
</evidence>
<name>A0ABT2A3N0_9BURK</name>
<proteinExistence type="predicted"/>
<accession>A0ABT2A3N0</accession>
<comment type="caution">
    <text evidence="1">The sequence shown here is derived from an EMBL/GenBank/DDBJ whole genome shotgun (WGS) entry which is preliminary data.</text>
</comment>
<protein>
    <recommendedName>
        <fullName evidence="3">DUF937 domain-containing protein</fullName>
    </recommendedName>
</protein>
<dbReference type="EMBL" id="JANUGX010000005">
    <property type="protein sequence ID" value="MCS0588794.1"/>
    <property type="molecule type" value="Genomic_DNA"/>
</dbReference>
<gene>
    <name evidence="1" type="ORF">NX782_06210</name>
</gene>
<dbReference type="Proteomes" id="UP001205560">
    <property type="component" value="Unassembled WGS sequence"/>
</dbReference>
<reference evidence="1 2" key="1">
    <citation type="submission" date="2022-08" db="EMBL/GenBank/DDBJ databases">
        <title>Reclassification of Massilia species as members of the genera Telluria, Duganella, Pseudoduganella, Mokoshia gen. nov. and Zemynaea gen. nov. using orthogonal and non-orthogonal genome-based approaches.</title>
        <authorList>
            <person name="Bowman J.P."/>
        </authorList>
    </citation>
    <scope>NUCLEOTIDE SEQUENCE [LARGE SCALE GENOMIC DNA]</scope>
    <source>
        <strain evidence="1 2">LMG 28164</strain>
    </source>
</reference>
<evidence type="ECO:0000313" key="2">
    <source>
        <dbReference type="Proteomes" id="UP001205560"/>
    </source>
</evidence>
<sequence>MGFDLGNMLQQYLGGAANANPAQAENDFDHVSQNVPREDVARGVTQALRSDQTPPFPQMVGNMFGNSNPDQRAGMLNQLLASVGPALLSGGAGGILGNLLGGGQNRVTPEQASQISPDQVTQIAAQAEQHNPGIVDQMGDFYAQHPTLVKTLGGAALAIALGHLAQGMQRR</sequence>
<evidence type="ECO:0000313" key="1">
    <source>
        <dbReference type="EMBL" id="MCS0588794.1"/>
    </source>
</evidence>